<feature type="region of interest" description="Disordered" evidence="1">
    <location>
        <begin position="92"/>
        <end position="156"/>
    </location>
</feature>
<gene>
    <name evidence="2" type="ORF">SAMN05444374_11418</name>
</gene>
<dbReference type="EMBL" id="FOJN01000014">
    <property type="protein sequence ID" value="SFA59593.1"/>
    <property type="molecule type" value="Genomic_DNA"/>
</dbReference>
<accession>A0A1I0U6T2</accession>
<dbReference type="GeneID" id="85487065"/>
<dbReference type="AlphaFoldDB" id="A0A1I0U6T2"/>
<dbReference type="OrthoDB" id="3544242at2"/>
<dbReference type="NCBIfam" id="NF033649">
    <property type="entry name" value="LipDrop_Rv1109c"/>
    <property type="match status" value="1"/>
</dbReference>
<reference evidence="2 3" key="1">
    <citation type="submission" date="2016-10" db="EMBL/GenBank/DDBJ databases">
        <authorList>
            <person name="de Groot N.N."/>
        </authorList>
    </citation>
    <scope>NUCLEOTIDE SEQUENCE [LARGE SCALE GENOMIC DNA]</scope>
    <source>
        <strain evidence="2 3">DSM 44908</strain>
    </source>
</reference>
<organism evidence="2 3">
    <name type="scientific">Rhodococcoides kroppenstedtii</name>
    <dbReference type="NCBI Taxonomy" id="293050"/>
    <lineage>
        <taxon>Bacteria</taxon>
        <taxon>Bacillati</taxon>
        <taxon>Actinomycetota</taxon>
        <taxon>Actinomycetes</taxon>
        <taxon>Mycobacteriales</taxon>
        <taxon>Nocardiaceae</taxon>
        <taxon>Rhodococcoides</taxon>
    </lineage>
</organism>
<dbReference type="RefSeq" id="WP_068363206.1">
    <property type="nucleotide sequence ID" value="NZ_FOJN01000014.1"/>
</dbReference>
<evidence type="ECO:0000256" key="1">
    <source>
        <dbReference type="SAM" id="MobiDB-lite"/>
    </source>
</evidence>
<evidence type="ECO:0000313" key="2">
    <source>
        <dbReference type="EMBL" id="SFA59593.1"/>
    </source>
</evidence>
<sequence length="230" mass="24707">MIRPPFAARVALGIAVTVVEEARRLPTTAFSLPMTAVSEVLQTAMRFQQTVTELAIKGDQVFSLLGGRPEEQPEWATFDDDAARQLDDDAARQLDDDPAPPADAGPTPGRYTDVAVDAPSRTATGSASSATDTSDGDAPTSGRFALYSTPPSEVQPADHVAAPTLTAADARPEIAEYLDYDALTLAQLRARLRSLSVDDLTELLDYETAAKNRAPYRTMLENRITTARAK</sequence>
<feature type="compositionally biased region" description="Low complexity" evidence="1">
    <location>
        <begin position="118"/>
        <end position="142"/>
    </location>
</feature>
<dbReference type="Proteomes" id="UP000182054">
    <property type="component" value="Unassembled WGS sequence"/>
</dbReference>
<proteinExistence type="predicted"/>
<evidence type="ECO:0000313" key="3">
    <source>
        <dbReference type="Proteomes" id="UP000182054"/>
    </source>
</evidence>
<protein>
    <recommendedName>
        <fullName evidence="4">Lipid droplet-associated protein</fullName>
    </recommendedName>
</protein>
<name>A0A1I0U6T2_9NOCA</name>
<evidence type="ECO:0008006" key="4">
    <source>
        <dbReference type="Google" id="ProtNLM"/>
    </source>
</evidence>
<dbReference type="InterPro" id="IPR047728">
    <property type="entry name" value="LipDrop-assoc"/>
</dbReference>